<keyword evidence="4" id="KW-1185">Reference proteome</keyword>
<evidence type="ECO:0000259" key="2">
    <source>
        <dbReference type="Pfam" id="PF23420"/>
    </source>
</evidence>
<feature type="domain" description="DUF7108" evidence="2">
    <location>
        <begin position="92"/>
        <end position="176"/>
    </location>
</feature>
<dbReference type="InterPro" id="IPR056494">
    <property type="entry name" value="DUF7108_C"/>
</dbReference>
<proteinExistence type="predicted"/>
<evidence type="ECO:0000259" key="1">
    <source>
        <dbReference type="Pfam" id="PF23418"/>
    </source>
</evidence>
<dbReference type="Proteomes" id="UP001596547">
    <property type="component" value="Unassembled WGS sequence"/>
</dbReference>
<dbReference type="Pfam" id="PF23420">
    <property type="entry name" value="DUF7108_C"/>
    <property type="match status" value="1"/>
</dbReference>
<dbReference type="RefSeq" id="WP_276302993.1">
    <property type="nucleotide sequence ID" value="NZ_CP119992.1"/>
</dbReference>
<comment type="caution">
    <text evidence="3">The sequence shown here is derived from an EMBL/GenBank/DDBJ whole genome shotgun (WGS) entry which is preliminary data.</text>
</comment>
<dbReference type="GeneID" id="79315551"/>
<dbReference type="EMBL" id="JBHTBF010000002">
    <property type="protein sequence ID" value="MFC7317766.1"/>
    <property type="molecule type" value="Genomic_DNA"/>
</dbReference>
<dbReference type="InterPro" id="IPR055532">
    <property type="entry name" value="DUF7108_N"/>
</dbReference>
<gene>
    <name evidence="3" type="ORF">ACFQPE_13355</name>
</gene>
<dbReference type="AlphaFoldDB" id="A0ABD6ABP1"/>
<evidence type="ECO:0000313" key="4">
    <source>
        <dbReference type="Proteomes" id="UP001596547"/>
    </source>
</evidence>
<evidence type="ECO:0000313" key="3">
    <source>
        <dbReference type="EMBL" id="MFC7317766.1"/>
    </source>
</evidence>
<accession>A0ABD6ABP1</accession>
<sequence>MTGVPDDAVEEATRLTRLARDAVDEREAEAARARRDDLLAEHGFTARVREEDATLVLYPAEWVEDGTVRFDRIDDTDRAIERPLEGPGDGTDWEAVEAHNRAVVARVAAEHGEVHGKNAAAFADFMGNHYAKPIEAATARTRTEFLAEYFPRNAWPDERQREVVEESVDLTIKTAREF</sequence>
<dbReference type="Pfam" id="PF23418">
    <property type="entry name" value="DUF7108"/>
    <property type="match status" value="1"/>
</dbReference>
<reference evidence="3 4" key="1">
    <citation type="journal article" date="2019" name="Int. J. Syst. Evol. Microbiol.">
        <title>The Global Catalogue of Microorganisms (GCM) 10K type strain sequencing project: providing services to taxonomists for standard genome sequencing and annotation.</title>
        <authorList>
            <consortium name="The Broad Institute Genomics Platform"/>
            <consortium name="The Broad Institute Genome Sequencing Center for Infectious Disease"/>
            <person name="Wu L."/>
            <person name="Ma J."/>
        </authorList>
    </citation>
    <scope>NUCLEOTIDE SEQUENCE [LARGE SCALE GENOMIC DNA]</scope>
    <source>
        <strain evidence="3 4">PSR21</strain>
    </source>
</reference>
<protein>
    <submittedName>
        <fullName evidence="3">RnhA operon protein</fullName>
    </submittedName>
</protein>
<organism evidence="3 4">
    <name type="scientific">Halomarina halobia</name>
    <dbReference type="NCBI Taxonomy" id="3033386"/>
    <lineage>
        <taxon>Archaea</taxon>
        <taxon>Methanobacteriati</taxon>
        <taxon>Methanobacteriota</taxon>
        <taxon>Stenosarchaea group</taxon>
        <taxon>Halobacteria</taxon>
        <taxon>Halobacteriales</taxon>
        <taxon>Natronomonadaceae</taxon>
        <taxon>Halomarina</taxon>
    </lineage>
</organism>
<name>A0ABD6ABP1_9EURY</name>
<feature type="domain" description="DUF7108" evidence="1">
    <location>
        <begin position="4"/>
        <end position="86"/>
    </location>
</feature>